<protein>
    <submittedName>
        <fullName evidence="1">Uncharacterized protein</fullName>
    </submittedName>
</protein>
<proteinExistence type="predicted"/>
<name>A0A9E8HIZ7_9ALTE</name>
<gene>
    <name evidence="1" type="ORF">NNL22_02785</name>
</gene>
<accession>A0A9E8HIZ7</accession>
<keyword evidence="2" id="KW-1185">Reference proteome</keyword>
<sequence length="89" mass="10266">MLDQEYTGDINIILGKSDFLWRNALFEYKDDQEIENLIMAGRRSTWPRISMIRNATAIGRALDQILAELDQKELAESHVSHKKHITPIA</sequence>
<dbReference type="EMBL" id="CP101527">
    <property type="protein sequence ID" value="UZW75540.1"/>
    <property type="molecule type" value="Genomic_DNA"/>
</dbReference>
<reference evidence="1" key="1">
    <citation type="submission" date="2022-07" db="EMBL/GenBank/DDBJ databases">
        <title>Alkalimarinus sp. nov., isolated from gut of a Alitta virens.</title>
        <authorList>
            <person name="Yang A.I."/>
            <person name="Shin N.-R."/>
        </authorList>
    </citation>
    <scope>NUCLEOTIDE SEQUENCE</scope>
    <source>
        <strain evidence="1">FA028</strain>
    </source>
</reference>
<organism evidence="1 2">
    <name type="scientific">Alkalimarinus sediminis</name>
    <dbReference type="NCBI Taxonomy" id="1632866"/>
    <lineage>
        <taxon>Bacteria</taxon>
        <taxon>Pseudomonadati</taxon>
        <taxon>Pseudomonadota</taxon>
        <taxon>Gammaproteobacteria</taxon>
        <taxon>Alteromonadales</taxon>
        <taxon>Alteromonadaceae</taxon>
        <taxon>Alkalimarinus</taxon>
    </lineage>
</organism>
<dbReference type="RefSeq" id="WP_251810636.1">
    <property type="nucleotide sequence ID" value="NZ_CP101527.1"/>
</dbReference>
<evidence type="ECO:0000313" key="2">
    <source>
        <dbReference type="Proteomes" id="UP001164472"/>
    </source>
</evidence>
<dbReference type="KEGG" id="asem:NNL22_02785"/>
<evidence type="ECO:0000313" key="1">
    <source>
        <dbReference type="EMBL" id="UZW75540.1"/>
    </source>
</evidence>
<dbReference type="AlphaFoldDB" id="A0A9E8HIZ7"/>
<dbReference type="Proteomes" id="UP001164472">
    <property type="component" value="Chromosome"/>
</dbReference>